<keyword evidence="2" id="KW-1185">Reference proteome</keyword>
<dbReference type="EMBL" id="BAAAQM010000093">
    <property type="protein sequence ID" value="GAA2006812.1"/>
    <property type="molecule type" value="Genomic_DNA"/>
</dbReference>
<reference evidence="1 2" key="1">
    <citation type="journal article" date="2019" name="Int. J. Syst. Evol. Microbiol.">
        <title>The Global Catalogue of Microorganisms (GCM) 10K type strain sequencing project: providing services to taxonomists for standard genome sequencing and annotation.</title>
        <authorList>
            <consortium name="The Broad Institute Genomics Platform"/>
            <consortium name="The Broad Institute Genome Sequencing Center for Infectious Disease"/>
            <person name="Wu L."/>
            <person name="Ma J."/>
        </authorList>
    </citation>
    <scope>NUCLEOTIDE SEQUENCE [LARGE SCALE GENOMIC DNA]</scope>
    <source>
        <strain evidence="1 2">JCM 16013</strain>
    </source>
</reference>
<accession>A0ABN2TEM2</accession>
<evidence type="ECO:0000313" key="1">
    <source>
        <dbReference type="EMBL" id="GAA2006812.1"/>
    </source>
</evidence>
<gene>
    <name evidence="1" type="ORF">GCM10009838_86440</name>
</gene>
<name>A0ABN2TEM2_9ACTN</name>
<organism evidence="1 2">
    <name type="scientific">Catenulispora subtropica</name>
    <dbReference type="NCBI Taxonomy" id="450798"/>
    <lineage>
        <taxon>Bacteria</taxon>
        <taxon>Bacillati</taxon>
        <taxon>Actinomycetota</taxon>
        <taxon>Actinomycetes</taxon>
        <taxon>Catenulisporales</taxon>
        <taxon>Catenulisporaceae</taxon>
        <taxon>Catenulispora</taxon>
    </lineage>
</organism>
<dbReference type="SUPFAM" id="SSF143212">
    <property type="entry name" value="Rv2632c-like"/>
    <property type="match status" value="1"/>
</dbReference>
<dbReference type="InterPro" id="IPR015057">
    <property type="entry name" value="Rv2632c-like"/>
</dbReference>
<dbReference type="Gene3D" id="3.30.160.240">
    <property type="entry name" value="Rv1738"/>
    <property type="match status" value="1"/>
</dbReference>
<dbReference type="Proteomes" id="UP001499854">
    <property type="component" value="Unassembled WGS sequence"/>
</dbReference>
<comment type="caution">
    <text evidence="1">The sequence shown here is derived from an EMBL/GenBank/DDBJ whole genome shotgun (WGS) entry which is preliminary data.</text>
</comment>
<evidence type="ECO:0000313" key="2">
    <source>
        <dbReference type="Proteomes" id="UP001499854"/>
    </source>
</evidence>
<dbReference type="Pfam" id="PF08962">
    <property type="entry name" value="Rv2632c-like"/>
    <property type="match status" value="1"/>
</dbReference>
<dbReference type="InterPro" id="IPR038070">
    <property type="entry name" value="Rv2632c-like_sf"/>
</dbReference>
<protein>
    <submittedName>
        <fullName evidence="1">DUF1876 domain-containing protein</fullName>
    </submittedName>
</protein>
<proteinExistence type="predicted"/>
<sequence length="109" mass="12038">MRAGCVGRIEVRHRKRKRGIAMEHAEDWNVAIHLFEERGRTIARAVLTGGNAEIHGRGEAHLSPYDHDVPRIGDELAVGRALADLGKKLVRATEADIGEIEGHPVHLAR</sequence>